<protein>
    <submittedName>
        <fullName evidence="1">Unannotated protein</fullName>
    </submittedName>
</protein>
<reference evidence="1" key="1">
    <citation type="submission" date="2020-05" db="EMBL/GenBank/DDBJ databases">
        <authorList>
            <person name="Chiriac C."/>
            <person name="Salcher M."/>
            <person name="Ghai R."/>
            <person name="Kavagutti S V."/>
        </authorList>
    </citation>
    <scope>NUCLEOTIDE SEQUENCE</scope>
</reference>
<dbReference type="AlphaFoldDB" id="A0A6J6DSD7"/>
<gene>
    <name evidence="1" type="ORF">UFOPK1493_02034</name>
</gene>
<name>A0A6J6DSD7_9ZZZZ</name>
<accession>A0A6J6DSD7</accession>
<dbReference type="EMBL" id="CAEZSR010000073">
    <property type="protein sequence ID" value="CAB4565073.1"/>
    <property type="molecule type" value="Genomic_DNA"/>
</dbReference>
<evidence type="ECO:0000313" key="1">
    <source>
        <dbReference type="EMBL" id="CAB4565073.1"/>
    </source>
</evidence>
<organism evidence="1">
    <name type="scientific">freshwater metagenome</name>
    <dbReference type="NCBI Taxonomy" id="449393"/>
    <lineage>
        <taxon>unclassified sequences</taxon>
        <taxon>metagenomes</taxon>
        <taxon>ecological metagenomes</taxon>
    </lineage>
</organism>
<proteinExistence type="predicted"/>
<sequence>MRSHKLFGGVVGSVLVATALGVGATSAQPPVASNVSPVGIQRTWEAGALDIQGALPAPEADVKVRVVNNVNAAGRVGFVAPSGVILGRTNGAGDNGWATAEFAFKFNGFNGATSWQNTVPFAFGTRNGRDTLWTPQFVNVGIRTVHMAQFSTDNGVGDEDPTVGIIRHGNFRAVDGDFGAAGYCIRPGKVCFQRLNGTQWQQIGRTNGPGDDGDLVSFTVLTVRTGHTLDTNGRIVNTTEDIPVAQVNGISHGRFLGLQTPNYGNTIGTQTMLSLPKLP</sequence>